<dbReference type="Pfam" id="PF00505">
    <property type="entry name" value="HMG_box"/>
    <property type="match status" value="2"/>
</dbReference>
<feature type="compositionally biased region" description="Basic and acidic residues" evidence="3">
    <location>
        <begin position="164"/>
        <end position="176"/>
    </location>
</feature>
<dbReference type="EMBL" id="JBBPBM010000043">
    <property type="protein sequence ID" value="KAK8523292.1"/>
    <property type="molecule type" value="Genomic_DNA"/>
</dbReference>
<dbReference type="InterPro" id="IPR036910">
    <property type="entry name" value="HMG_box_dom_sf"/>
</dbReference>
<gene>
    <name evidence="5" type="ORF">V6N12_047818</name>
</gene>
<comment type="caution">
    <text evidence="5">The sequence shown here is derived from an EMBL/GenBank/DDBJ whole genome shotgun (WGS) entry which is preliminary data.</text>
</comment>
<sequence>MTTAAGRGSTDEDFVLVKDDGGSPTDARKSGDEKKASDFRWKLANKLYLSLSYIRIWEIQGPAKKEPPKKEAGAAAASAASTSSKASRKNGREGQDNRKNKRKKKDLIAPKKWLSGFMFFAREERENVKRSNPGVSFREIAQLIRDRWRKMTLEEQEPYEAKSRIDKKRYVDEKEGNNNPHPMKIDSRNESAVENVKRSNPGLSLPEVAQIIEDRWRKMTKEEKEQYEANARIKPLTPDMDPTDDGFANARLVSLMLEMNLTDDVSA</sequence>
<dbReference type="Gene3D" id="1.10.30.10">
    <property type="entry name" value="High mobility group box domain"/>
    <property type="match status" value="2"/>
</dbReference>
<feature type="compositionally biased region" description="Basic and acidic residues" evidence="3">
    <location>
        <begin position="63"/>
        <end position="72"/>
    </location>
</feature>
<feature type="compositionally biased region" description="Basic and acidic residues" evidence="3">
    <location>
        <begin position="183"/>
        <end position="197"/>
    </location>
</feature>
<keyword evidence="2" id="KW-0539">Nucleus</keyword>
<proteinExistence type="predicted"/>
<evidence type="ECO:0000256" key="2">
    <source>
        <dbReference type="PROSITE-ProRule" id="PRU00267"/>
    </source>
</evidence>
<dbReference type="SMART" id="SM00398">
    <property type="entry name" value="HMG"/>
    <property type="match status" value="1"/>
</dbReference>
<feature type="DNA-binding region" description="HMG box" evidence="2">
    <location>
        <begin position="110"/>
        <end position="178"/>
    </location>
</feature>
<evidence type="ECO:0000259" key="4">
    <source>
        <dbReference type="PROSITE" id="PS50118"/>
    </source>
</evidence>
<feature type="region of interest" description="Disordered" evidence="3">
    <location>
        <begin position="164"/>
        <end position="201"/>
    </location>
</feature>
<evidence type="ECO:0000256" key="3">
    <source>
        <dbReference type="SAM" id="MobiDB-lite"/>
    </source>
</evidence>
<keyword evidence="6" id="KW-1185">Reference proteome</keyword>
<feature type="region of interest" description="Disordered" evidence="3">
    <location>
        <begin position="62"/>
        <end position="109"/>
    </location>
</feature>
<feature type="domain" description="HMG box" evidence="4">
    <location>
        <begin position="110"/>
        <end position="178"/>
    </location>
</feature>
<dbReference type="PROSITE" id="PS50118">
    <property type="entry name" value="HMG_BOX_2"/>
    <property type="match status" value="1"/>
</dbReference>
<dbReference type="Proteomes" id="UP001472677">
    <property type="component" value="Unassembled WGS sequence"/>
</dbReference>
<protein>
    <recommendedName>
        <fullName evidence="4">HMG box domain-containing protein</fullName>
    </recommendedName>
</protein>
<dbReference type="InterPro" id="IPR009071">
    <property type="entry name" value="HMG_box_dom"/>
</dbReference>
<accession>A0ABR2CUH9</accession>
<keyword evidence="1 2" id="KW-0238">DNA-binding</keyword>
<evidence type="ECO:0000313" key="5">
    <source>
        <dbReference type="EMBL" id="KAK8523292.1"/>
    </source>
</evidence>
<dbReference type="InterPro" id="IPR050342">
    <property type="entry name" value="HMGB"/>
</dbReference>
<name>A0ABR2CUH9_9ROSI</name>
<dbReference type="SUPFAM" id="SSF47095">
    <property type="entry name" value="HMG-box"/>
    <property type="match status" value="2"/>
</dbReference>
<evidence type="ECO:0000256" key="1">
    <source>
        <dbReference type="ARBA" id="ARBA00023125"/>
    </source>
</evidence>
<feature type="compositionally biased region" description="Low complexity" evidence="3">
    <location>
        <begin position="73"/>
        <end position="85"/>
    </location>
</feature>
<organism evidence="5 6">
    <name type="scientific">Hibiscus sabdariffa</name>
    <name type="common">roselle</name>
    <dbReference type="NCBI Taxonomy" id="183260"/>
    <lineage>
        <taxon>Eukaryota</taxon>
        <taxon>Viridiplantae</taxon>
        <taxon>Streptophyta</taxon>
        <taxon>Embryophyta</taxon>
        <taxon>Tracheophyta</taxon>
        <taxon>Spermatophyta</taxon>
        <taxon>Magnoliopsida</taxon>
        <taxon>eudicotyledons</taxon>
        <taxon>Gunneridae</taxon>
        <taxon>Pentapetalae</taxon>
        <taxon>rosids</taxon>
        <taxon>malvids</taxon>
        <taxon>Malvales</taxon>
        <taxon>Malvaceae</taxon>
        <taxon>Malvoideae</taxon>
        <taxon>Hibiscus</taxon>
    </lineage>
</organism>
<reference evidence="5 6" key="1">
    <citation type="journal article" date="2024" name="G3 (Bethesda)">
        <title>Genome assembly of Hibiscus sabdariffa L. provides insights into metabolisms of medicinal natural products.</title>
        <authorList>
            <person name="Kim T."/>
        </authorList>
    </citation>
    <scope>NUCLEOTIDE SEQUENCE [LARGE SCALE GENOMIC DNA]</scope>
    <source>
        <strain evidence="5">TK-2024</strain>
        <tissue evidence="5">Old leaves</tissue>
    </source>
</reference>
<feature type="region of interest" description="Disordered" evidence="3">
    <location>
        <begin position="1"/>
        <end position="36"/>
    </location>
</feature>
<dbReference type="PANTHER" id="PTHR48112:SF22">
    <property type="entry name" value="MITOCHONDRIAL TRANSCRIPTION FACTOR A, ISOFORM B"/>
    <property type="match status" value="1"/>
</dbReference>
<evidence type="ECO:0000313" key="6">
    <source>
        <dbReference type="Proteomes" id="UP001472677"/>
    </source>
</evidence>
<feature type="compositionally biased region" description="Basic and acidic residues" evidence="3">
    <location>
        <begin position="15"/>
        <end position="36"/>
    </location>
</feature>
<dbReference type="PANTHER" id="PTHR48112">
    <property type="entry name" value="HIGH MOBILITY GROUP PROTEIN DSP1"/>
    <property type="match status" value="1"/>
</dbReference>